<dbReference type="InterPro" id="IPR027417">
    <property type="entry name" value="P-loop_NTPase"/>
</dbReference>
<feature type="domain" description="Nephrocystin 3-like N-terminal" evidence="3">
    <location>
        <begin position="199"/>
        <end position="363"/>
    </location>
</feature>
<proteinExistence type="predicted"/>
<evidence type="ECO:0000256" key="2">
    <source>
        <dbReference type="SAM" id="SignalP"/>
    </source>
</evidence>
<organism evidence="4 5">
    <name type="scientific">Staphylotrichum longicolle</name>
    <dbReference type="NCBI Taxonomy" id="669026"/>
    <lineage>
        <taxon>Eukaryota</taxon>
        <taxon>Fungi</taxon>
        <taxon>Dikarya</taxon>
        <taxon>Ascomycota</taxon>
        <taxon>Pezizomycotina</taxon>
        <taxon>Sordariomycetes</taxon>
        <taxon>Sordariomycetidae</taxon>
        <taxon>Sordariales</taxon>
        <taxon>Chaetomiaceae</taxon>
        <taxon>Staphylotrichum</taxon>
    </lineage>
</organism>
<dbReference type="Proteomes" id="UP001197093">
    <property type="component" value="Unassembled WGS sequence"/>
</dbReference>
<keyword evidence="5" id="KW-1185">Reference proteome</keyword>
<sequence length="385" mass="43004">MADPLSTAASVLALLNLAVAATKYIKDVKQGSTDRLRLRDELRSTTCLLEMLKDRLEGSDEVGDGQLETLKPSSIASLAGEDGPLTLFKQILEDIITKLAPQDRLRRLAQPFTWPFNKKDVNDFVSTLERLKSHFNLVMQNDLVALSKLSNLKLDGICQQFETARTKSLDKEREEIVAWISPLSYRPRQLDILENMQPGTGNWFLEHSTFRRWVDGDVDALWCPGIPGAGKTIWTSLAVDYLERQHDSPEAICTYVYCGHNKRAEQTPVALLSSLLQQILQHSSTKVLPAEILSLYQIHKKHGTRPTLGQITDVLRALVAKIRMLRVVVDALDECADSDHGALRFISAVQSLGPSVKLLCTSRFSTVFESHFVPAGKTSPRLAFQ</sequence>
<dbReference type="InterPro" id="IPR056884">
    <property type="entry name" value="NPHP3-like_N"/>
</dbReference>
<dbReference type="EMBL" id="JAHCVI010000001">
    <property type="protein sequence ID" value="KAG7294108.1"/>
    <property type="molecule type" value="Genomic_DNA"/>
</dbReference>
<accession>A0AAD4I6H1</accession>
<reference evidence="4" key="1">
    <citation type="submission" date="2023-02" db="EMBL/GenBank/DDBJ databases">
        <authorList>
            <person name="Palmer J.M."/>
        </authorList>
    </citation>
    <scope>NUCLEOTIDE SEQUENCE</scope>
    <source>
        <strain evidence="4">FW57</strain>
    </source>
</reference>
<dbReference type="Pfam" id="PF24883">
    <property type="entry name" value="NPHP3_N"/>
    <property type="match status" value="1"/>
</dbReference>
<evidence type="ECO:0000313" key="4">
    <source>
        <dbReference type="EMBL" id="KAG7294108.1"/>
    </source>
</evidence>
<feature type="signal peptide" evidence="2">
    <location>
        <begin position="1"/>
        <end position="20"/>
    </location>
</feature>
<evidence type="ECO:0000256" key="1">
    <source>
        <dbReference type="ARBA" id="ARBA00022737"/>
    </source>
</evidence>
<dbReference type="PANTHER" id="PTHR10039">
    <property type="entry name" value="AMELOGENIN"/>
    <property type="match status" value="1"/>
</dbReference>
<evidence type="ECO:0000313" key="5">
    <source>
        <dbReference type="Proteomes" id="UP001197093"/>
    </source>
</evidence>
<name>A0AAD4I6H1_9PEZI</name>
<keyword evidence="1" id="KW-0677">Repeat</keyword>
<dbReference type="AlphaFoldDB" id="A0AAD4I6H1"/>
<keyword evidence="2" id="KW-0732">Signal</keyword>
<protein>
    <recommendedName>
        <fullName evidence="3">Nephrocystin 3-like N-terminal domain-containing protein</fullName>
    </recommendedName>
</protein>
<dbReference type="PANTHER" id="PTHR10039:SF15">
    <property type="entry name" value="NACHT DOMAIN-CONTAINING PROTEIN"/>
    <property type="match status" value="1"/>
</dbReference>
<dbReference type="Gene3D" id="3.40.50.300">
    <property type="entry name" value="P-loop containing nucleotide triphosphate hydrolases"/>
    <property type="match status" value="1"/>
</dbReference>
<gene>
    <name evidence="4" type="ORF">NEMBOFW57_004172</name>
</gene>
<comment type="caution">
    <text evidence="4">The sequence shown here is derived from an EMBL/GenBank/DDBJ whole genome shotgun (WGS) entry which is preliminary data.</text>
</comment>
<evidence type="ECO:0000259" key="3">
    <source>
        <dbReference type="Pfam" id="PF24883"/>
    </source>
</evidence>
<feature type="chain" id="PRO_5041897190" description="Nephrocystin 3-like N-terminal domain-containing protein" evidence="2">
    <location>
        <begin position="21"/>
        <end position="385"/>
    </location>
</feature>